<proteinExistence type="predicted"/>
<evidence type="ECO:0000313" key="3">
    <source>
        <dbReference type="Proteomes" id="UP001285352"/>
    </source>
</evidence>
<keyword evidence="3" id="KW-1185">Reference proteome</keyword>
<dbReference type="Pfam" id="PF01551">
    <property type="entry name" value="Peptidase_M23"/>
    <property type="match status" value="1"/>
</dbReference>
<dbReference type="PANTHER" id="PTHR21666:SF270">
    <property type="entry name" value="MUREIN HYDROLASE ACTIVATOR ENVC"/>
    <property type="match status" value="1"/>
</dbReference>
<dbReference type="PANTHER" id="PTHR21666">
    <property type="entry name" value="PEPTIDASE-RELATED"/>
    <property type="match status" value="1"/>
</dbReference>
<keyword evidence="2" id="KW-0378">Hydrolase</keyword>
<dbReference type="EC" id="3.4.-.-" evidence="2"/>
<evidence type="ECO:0000259" key="1">
    <source>
        <dbReference type="Pfam" id="PF01551"/>
    </source>
</evidence>
<dbReference type="SUPFAM" id="SSF51261">
    <property type="entry name" value="Duplicated hybrid motif"/>
    <property type="match status" value="1"/>
</dbReference>
<dbReference type="InterPro" id="IPR016047">
    <property type="entry name" value="M23ase_b-sheet_dom"/>
</dbReference>
<feature type="domain" description="M23ase beta-sheet core" evidence="1">
    <location>
        <begin position="202"/>
        <end position="296"/>
    </location>
</feature>
<sequence>MKITIIAAVAFLLLVVLVAAVVGGIAGLFGDSNRTDCAAVGSTTTDVAGYDPDQMANAATIVAVGKQMNVPTRGWVIAIATAMQESGLRNLDYGDRDSLGLFQQRPSQGWGTPAQIMTPTYSATQFYQHLLAVPGWQAMSLTNAAQTVQRSGFPDAYARHELAARIIVAAVHNATCSATTGEWTVPTTGHCSSGFGPRDGGFHHGLDIAAPVGTTIVAAGDGQVIDAGPATGYGLWIRIQHPDGTITTYGHNNRNFVHKGQWVVAGQHIAEVGNRGQSTGPHLHFQIEVNSQAIDPVNFYHQNGIELCR</sequence>
<dbReference type="Gene3D" id="2.70.70.10">
    <property type="entry name" value="Glucose Permease (Domain IIA)"/>
    <property type="match status" value="1"/>
</dbReference>
<dbReference type="RefSeq" id="WP_319975568.1">
    <property type="nucleotide sequence ID" value="NZ_JAXAVU010000007.1"/>
</dbReference>
<name>A0ABU4UUX4_9PSEU</name>
<evidence type="ECO:0000313" key="2">
    <source>
        <dbReference type="EMBL" id="MDX8143303.1"/>
    </source>
</evidence>
<dbReference type="InterPro" id="IPR050570">
    <property type="entry name" value="Cell_wall_metabolism_enzyme"/>
</dbReference>
<organism evidence="2 3">
    <name type="scientific">Lentzea sokolovensis</name>
    <dbReference type="NCBI Taxonomy" id="3095429"/>
    <lineage>
        <taxon>Bacteria</taxon>
        <taxon>Bacillati</taxon>
        <taxon>Actinomycetota</taxon>
        <taxon>Actinomycetes</taxon>
        <taxon>Pseudonocardiales</taxon>
        <taxon>Pseudonocardiaceae</taxon>
        <taxon>Lentzea</taxon>
    </lineage>
</organism>
<accession>A0ABU4UUX4</accession>
<reference evidence="2 3" key="1">
    <citation type="submission" date="2023-11" db="EMBL/GenBank/DDBJ databases">
        <title>Lentzea sokolovensis, sp. nov., Lentzea kristufkii, sp. nov., and Lentzea miocenensis, sp. nov., rare actinobacteria from Sokolov Coal Basin, Miocene lacustrine sediment, Czech Republic.</title>
        <authorList>
            <person name="Lara A."/>
            <person name="Kotroba L."/>
            <person name="Nouioui I."/>
            <person name="Neumann-Schaal M."/>
            <person name="Mast Y."/>
            <person name="Chronakova A."/>
        </authorList>
    </citation>
    <scope>NUCLEOTIDE SEQUENCE [LARGE SCALE GENOMIC DNA]</scope>
    <source>
        <strain evidence="2 3">BCCO 10_0061</strain>
    </source>
</reference>
<dbReference type="GO" id="GO:0016787">
    <property type="term" value="F:hydrolase activity"/>
    <property type="evidence" value="ECO:0007669"/>
    <property type="project" value="UniProtKB-KW"/>
</dbReference>
<dbReference type="EMBL" id="JAXAVU010000007">
    <property type="protein sequence ID" value="MDX8143303.1"/>
    <property type="molecule type" value="Genomic_DNA"/>
</dbReference>
<dbReference type="InterPro" id="IPR011055">
    <property type="entry name" value="Dup_hybrid_motif"/>
</dbReference>
<protein>
    <submittedName>
        <fullName evidence="2">M23 family metallopeptidase</fullName>
        <ecNumber evidence="2">3.4.-.-</ecNumber>
    </submittedName>
</protein>
<dbReference type="CDD" id="cd12797">
    <property type="entry name" value="M23_peptidase"/>
    <property type="match status" value="1"/>
</dbReference>
<comment type="caution">
    <text evidence="2">The sequence shown here is derived from an EMBL/GenBank/DDBJ whole genome shotgun (WGS) entry which is preliminary data.</text>
</comment>
<gene>
    <name evidence="2" type="ORF">SK854_14335</name>
</gene>
<dbReference type="Proteomes" id="UP001285352">
    <property type="component" value="Unassembled WGS sequence"/>
</dbReference>